<gene>
    <name evidence="2" type="primary">repA_1</name>
    <name evidence="2" type="ORF">LMG27198_40770</name>
</gene>
<accession>A0A9W6GYC7</accession>
<dbReference type="AlphaFoldDB" id="A0A9W6GYC7"/>
<dbReference type="InterPro" id="IPR017818">
    <property type="entry name" value="Plasmid_partition_RepA"/>
</dbReference>
<name>A0A9W6GYC7_9HYPH</name>
<comment type="caution">
    <text evidence="2">The sequence shown here is derived from an EMBL/GenBank/DDBJ whole genome shotgun (WGS) entry which is preliminary data.</text>
</comment>
<evidence type="ECO:0000313" key="3">
    <source>
        <dbReference type="Proteomes" id="UP001144323"/>
    </source>
</evidence>
<dbReference type="Gene3D" id="3.40.50.300">
    <property type="entry name" value="P-loop containing nucleotide triphosphate hydrolases"/>
    <property type="match status" value="1"/>
</dbReference>
<evidence type="ECO:0000313" key="2">
    <source>
        <dbReference type="EMBL" id="GLI95085.1"/>
    </source>
</evidence>
<dbReference type="Proteomes" id="UP001144323">
    <property type="component" value="Unassembled WGS sequence"/>
</dbReference>
<dbReference type="EMBL" id="BSEC01000002">
    <property type="protein sequence ID" value="GLI95085.1"/>
    <property type="molecule type" value="Genomic_DNA"/>
</dbReference>
<sequence>MMNAAAPILQNETLRGLIQRHARELSGQLANHRVASFPPSAAKEFRRLQPSEVARLLGVNEGYLRQIAIKGDAGVAVNGRRTYSVEDLSNIRHALAQNPRADRQYLPHRRDDEHLQVVAIMNFKGGSGKTTTAAHLAQYLALHGYRVLALDLDPQASLSSLFGLQPEIDVASNETLYGAIRYDADRVPLAGIIRSTYVPDLHLVPANLELMEFEHETPRALTTRAGETLFFDRIAEVLGTVQAAYDVVVVDCPPQLGYLTLSALTAATSVLVTIHPQMLDVASMSQFLNMVGDLLEVVAESTPGDDAGYDWMRYLVTRFEPSDGPQNQMVGFLRSLFGEHVLNHPILKSTAIADAGLTNQTIYEAERSQFTRATYDRSVESVNAANSEIEALICKAWGRK</sequence>
<dbReference type="PANTHER" id="PTHR13696">
    <property type="entry name" value="P-LOOP CONTAINING NUCLEOSIDE TRIPHOSPHATE HYDROLASE"/>
    <property type="match status" value="1"/>
</dbReference>
<dbReference type="PANTHER" id="PTHR13696:SF52">
    <property type="entry name" value="PARA FAMILY PROTEIN CT_582"/>
    <property type="match status" value="1"/>
</dbReference>
<dbReference type="SUPFAM" id="SSF52540">
    <property type="entry name" value="P-loop containing nucleoside triphosphate hydrolases"/>
    <property type="match status" value="1"/>
</dbReference>
<reference evidence="2" key="1">
    <citation type="journal article" date="2023" name="Int. J. Syst. Evol. Microbiol.">
        <title>Methylocystis iwaonis sp. nov., a type II methane-oxidizing bacterium from surface soil of a rice paddy field in Japan, and emended description of the genus Methylocystis (ex Whittenbury et al. 1970) Bowman et al. 1993.</title>
        <authorList>
            <person name="Kaise H."/>
            <person name="Sawadogo J.B."/>
            <person name="Alam M.S."/>
            <person name="Ueno C."/>
            <person name="Dianou D."/>
            <person name="Shinjo R."/>
            <person name="Asakawa S."/>
        </authorList>
    </citation>
    <scope>NUCLEOTIDE SEQUENCE</scope>
    <source>
        <strain evidence="2">LMG27198</strain>
    </source>
</reference>
<evidence type="ECO:0000259" key="1">
    <source>
        <dbReference type="Pfam" id="PF13614"/>
    </source>
</evidence>
<protein>
    <submittedName>
        <fullName evidence="2">Plasmid partitioning protein RepA</fullName>
    </submittedName>
</protein>
<proteinExistence type="predicted"/>
<dbReference type="NCBIfam" id="TIGR03453">
    <property type="entry name" value="partition_RepA"/>
    <property type="match status" value="1"/>
</dbReference>
<organism evidence="2 3">
    <name type="scientific">Methylocystis echinoides</name>
    <dbReference type="NCBI Taxonomy" id="29468"/>
    <lineage>
        <taxon>Bacteria</taxon>
        <taxon>Pseudomonadati</taxon>
        <taxon>Pseudomonadota</taxon>
        <taxon>Alphaproteobacteria</taxon>
        <taxon>Hyphomicrobiales</taxon>
        <taxon>Methylocystaceae</taxon>
        <taxon>Methylocystis</taxon>
    </lineage>
</organism>
<dbReference type="InterPro" id="IPR050678">
    <property type="entry name" value="DNA_Partitioning_ATPase"/>
</dbReference>
<dbReference type="RefSeq" id="WP_281805728.1">
    <property type="nucleotide sequence ID" value="NZ_BSEC01000002.1"/>
</dbReference>
<dbReference type="InterPro" id="IPR027417">
    <property type="entry name" value="P-loop_NTPase"/>
</dbReference>
<feature type="domain" description="AAA" evidence="1">
    <location>
        <begin position="116"/>
        <end position="294"/>
    </location>
</feature>
<keyword evidence="3" id="KW-1185">Reference proteome</keyword>
<dbReference type="CDD" id="cd02042">
    <property type="entry name" value="ParAB_family"/>
    <property type="match status" value="1"/>
</dbReference>
<dbReference type="Pfam" id="PF13614">
    <property type="entry name" value="AAA_31"/>
    <property type="match status" value="1"/>
</dbReference>
<dbReference type="InterPro" id="IPR025669">
    <property type="entry name" value="AAA_dom"/>
</dbReference>
<dbReference type="NCBIfam" id="NF010443">
    <property type="entry name" value="PRK13869.1"/>
    <property type="match status" value="1"/>
</dbReference>